<gene>
    <name evidence="1" type="ORF">EV213_13214</name>
</gene>
<sequence>MMKRPYPFMCCVVILSIVALTASLYHQTLSPLFPSELKPISYFETPANTREQAKKIAQTEHREAINIIQKHLRSINHSIPIDLDHPTYQSIVLSLGVGLPEGMENKQDEIVAYVKFIDLYENFTKNEELRRYEVLDHVSIPFLNRERLIAHLTPIPADAKSTLEHTNK</sequence>
<reference evidence="1 2" key="1">
    <citation type="submission" date="2019-03" db="EMBL/GenBank/DDBJ databases">
        <title>Genomic Encyclopedia of Type Strains, Phase IV (KMG-IV): sequencing the most valuable type-strain genomes for metagenomic binning, comparative biology and taxonomic classification.</title>
        <authorList>
            <person name="Goeker M."/>
        </authorList>
    </citation>
    <scope>NUCLEOTIDE SEQUENCE [LARGE SCALE GENOMIC DNA]</scope>
    <source>
        <strain evidence="1 2">DSM 28697</strain>
    </source>
</reference>
<dbReference type="RefSeq" id="WP_133582388.1">
    <property type="nucleotide sequence ID" value="NZ_SNYJ01000032.1"/>
</dbReference>
<protein>
    <submittedName>
        <fullName evidence="1">Uncharacterized protein</fullName>
    </submittedName>
</protein>
<comment type="caution">
    <text evidence="1">The sequence shown here is derived from an EMBL/GenBank/DDBJ whole genome shotgun (WGS) entry which is preliminary data.</text>
</comment>
<proteinExistence type="predicted"/>
<dbReference type="AlphaFoldDB" id="A0A4R6TTA4"/>
<dbReference type="OrthoDB" id="9812429at2"/>
<dbReference type="Proteomes" id="UP000295632">
    <property type="component" value="Unassembled WGS sequence"/>
</dbReference>
<evidence type="ECO:0000313" key="1">
    <source>
        <dbReference type="EMBL" id="TDQ32168.1"/>
    </source>
</evidence>
<keyword evidence="2" id="KW-1185">Reference proteome</keyword>
<evidence type="ECO:0000313" key="2">
    <source>
        <dbReference type="Proteomes" id="UP000295632"/>
    </source>
</evidence>
<accession>A0A4R6TTA4</accession>
<name>A0A4R6TTA4_9BACI</name>
<organism evidence="1 2">
    <name type="scientific">Aureibacillus halotolerans</name>
    <dbReference type="NCBI Taxonomy" id="1508390"/>
    <lineage>
        <taxon>Bacteria</taxon>
        <taxon>Bacillati</taxon>
        <taxon>Bacillota</taxon>
        <taxon>Bacilli</taxon>
        <taxon>Bacillales</taxon>
        <taxon>Bacillaceae</taxon>
        <taxon>Aureibacillus</taxon>
    </lineage>
</organism>
<dbReference type="EMBL" id="SNYJ01000032">
    <property type="protein sequence ID" value="TDQ32168.1"/>
    <property type="molecule type" value="Genomic_DNA"/>
</dbReference>